<keyword evidence="3" id="KW-0804">Transcription</keyword>
<feature type="region of interest" description="SAW" evidence="5">
    <location>
        <begin position="574"/>
        <end position="649"/>
    </location>
</feature>
<name>A0A6P3Z806_ZIZJJ</name>
<dbReference type="KEGG" id="zju:107410972"/>
<feature type="region of interest" description="Leucine repeat I (LRI)" evidence="5">
    <location>
        <begin position="271"/>
        <end position="331"/>
    </location>
</feature>
<dbReference type="InParanoid" id="A0A6P3Z806"/>
<feature type="short sequence motif" description="VHIID" evidence="5">
    <location>
        <begin position="381"/>
        <end position="385"/>
    </location>
</feature>
<comment type="caution">
    <text evidence="5">Lacks conserved residue(s) required for the propagation of feature annotation.</text>
</comment>
<sequence>MNIEKTNNRREEEIILNSISQILLEEDLEDVTTTDKFPNATLEAAEKSFYDVLSQKFCSSSTSIIPPLIINSFNSQSDDHQYYTTIYSNDAIVSNLHHISSYNNNIPALPNFYSTGSQSTSCSLSTNNGDSINRRPLNMYHPFSKTPLTGFIEKNDNLIPLHFNETLSTVSSHHLYGKMRKRKNHHHPPTEIHETERERNNNYKHRALYPEDQSDECIDLLDKVLFSNGEDTYSSVETSTNHHQISCRQTKGCIIGGSLRRKKKTNIEDLVDLRALLTNCAEAVAVNKRESAHQLLTQIRQHSSCFGNSSQRLAHSFANALDARLSGTGNEVYRALNAKNFSVVDKLKATRLFLSACPLIKTSNFLVNQKVLELAEKANTIHVIDFGIGHGFQWPSLIQRLSRRPRGPPLLRITGIDDPLPGLRPEARLEVTGTRLAKYCKRFNVPFVYNCIAARWETISYENLNINHRDVEVTIVNCLFRFRHLLDETVSWDNPRDCVLKLIRRINPHIFVHGVVNASYDAPFFMSRFKEALHHFSAVFDMLEATSGSQEGDEKDRIMLEQEVYGKHILNVIACEGFERIERPEMYKQWQFRHQRVGLRQIPLNREVMKKVKEQVKSSYHKDFVVDEDGEWMLQGWKGRILYALSCWKPA</sequence>
<dbReference type="GeneID" id="107410972"/>
<dbReference type="AlphaFoldDB" id="A0A6P3Z806"/>
<dbReference type="GO" id="GO:0005634">
    <property type="term" value="C:nucleus"/>
    <property type="evidence" value="ECO:0007669"/>
    <property type="project" value="UniProtKB-SubCell"/>
</dbReference>
<evidence type="ECO:0000256" key="5">
    <source>
        <dbReference type="PROSITE-ProRule" id="PRU01191"/>
    </source>
</evidence>
<protein>
    <submittedName>
        <fullName evidence="7">Scarecrow-like protein 14</fullName>
    </submittedName>
</protein>
<feature type="region of interest" description="Leucine repeat II (LRII)" evidence="5">
    <location>
        <begin position="431"/>
        <end position="463"/>
    </location>
</feature>
<dbReference type="PANTHER" id="PTHR31636">
    <property type="entry name" value="OSJNBA0084A10.13 PROTEIN-RELATED"/>
    <property type="match status" value="1"/>
</dbReference>
<dbReference type="Proteomes" id="UP001652623">
    <property type="component" value="Chromosome 10"/>
</dbReference>
<keyword evidence="2" id="KW-0805">Transcription regulation</keyword>
<evidence type="ECO:0000313" key="7">
    <source>
        <dbReference type="RefSeq" id="XP_015873959.3"/>
    </source>
</evidence>
<feature type="region of interest" description="VHIID" evidence="5">
    <location>
        <begin position="350"/>
        <end position="415"/>
    </location>
</feature>
<evidence type="ECO:0000256" key="4">
    <source>
        <dbReference type="ARBA" id="ARBA00023242"/>
    </source>
</evidence>
<evidence type="ECO:0000256" key="2">
    <source>
        <dbReference type="ARBA" id="ARBA00023015"/>
    </source>
</evidence>
<keyword evidence="4" id="KW-0539">Nucleus</keyword>
<accession>A0A6P3Z806</accession>
<dbReference type="RefSeq" id="XP_015873959.3">
    <property type="nucleotide sequence ID" value="XM_016018473.4"/>
</dbReference>
<dbReference type="InterPro" id="IPR005202">
    <property type="entry name" value="TF_GRAS"/>
</dbReference>
<evidence type="ECO:0000256" key="3">
    <source>
        <dbReference type="ARBA" id="ARBA00023163"/>
    </source>
</evidence>
<comment type="subcellular location">
    <subcellularLocation>
        <location evidence="1">Nucleus</location>
    </subcellularLocation>
</comment>
<dbReference type="Pfam" id="PF03514">
    <property type="entry name" value="GRAS"/>
    <property type="match status" value="1"/>
</dbReference>
<comment type="similarity">
    <text evidence="5">Belongs to the GRAS family.</text>
</comment>
<evidence type="ECO:0000256" key="1">
    <source>
        <dbReference type="ARBA" id="ARBA00004123"/>
    </source>
</evidence>
<organism evidence="6 7">
    <name type="scientific">Ziziphus jujuba</name>
    <name type="common">Chinese jujube</name>
    <name type="synonym">Ziziphus sativa</name>
    <dbReference type="NCBI Taxonomy" id="326968"/>
    <lineage>
        <taxon>Eukaryota</taxon>
        <taxon>Viridiplantae</taxon>
        <taxon>Streptophyta</taxon>
        <taxon>Embryophyta</taxon>
        <taxon>Tracheophyta</taxon>
        <taxon>Spermatophyta</taxon>
        <taxon>Magnoliopsida</taxon>
        <taxon>eudicotyledons</taxon>
        <taxon>Gunneridae</taxon>
        <taxon>Pentapetalae</taxon>
        <taxon>rosids</taxon>
        <taxon>fabids</taxon>
        <taxon>Rosales</taxon>
        <taxon>Rhamnaceae</taxon>
        <taxon>Paliureae</taxon>
        <taxon>Ziziphus</taxon>
    </lineage>
</organism>
<reference evidence="7" key="1">
    <citation type="submission" date="2025-08" db="UniProtKB">
        <authorList>
            <consortium name="RefSeq"/>
        </authorList>
    </citation>
    <scope>IDENTIFICATION</scope>
    <source>
        <tissue evidence="7">Seedling</tissue>
    </source>
</reference>
<keyword evidence="6" id="KW-1185">Reference proteome</keyword>
<gene>
    <name evidence="7" type="primary">LOC107410972</name>
</gene>
<evidence type="ECO:0000313" key="6">
    <source>
        <dbReference type="Proteomes" id="UP001652623"/>
    </source>
</evidence>
<proteinExistence type="inferred from homology"/>
<dbReference type="PROSITE" id="PS50985">
    <property type="entry name" value="GRAS"/>
    <property type="match status" value="1"/>
</dbReference>